<dbReference type="PANTHER" id="PTHR30575">
    <property type="entry name" value="PEPTIDASE M20"/>
    <property type="match status" value="1"/>
</dbReference>
<evidence type="ECO:0000259" key="2">
    <source>
        <dbReference type="Pfam" id="PF07687"/>
    </source>
</evidence>
<accession>A0AAE3DHE6</accession>
<evidence type="ECO:0000313" key="4">
    <source>
        <dbReference type="Proteomes" id="UP001198962"/>
    </source>
</evidence>
<gene>
    <name evidence="3" type="ORF">LKD32_03000</name>
</gene>
<dbReference type="Pfam" id="PF07687">
    <property type="entry name" value="M20_dimer"/>
    <property type="match status" value="1"/>
</dbReference>
<feature type="binding site" evidence="1">
    <location>
        <position position="150"/>
    </location>
    <ligand>
        <name>Mn(2+)</name>
        <dbReference type="ChEBI" id="CHEBI:29035"/>
        <label>2</label>
    </ligand>
</feature>
<dbReference type="GO" id="GO:0005737">
    <property type="term" value="C:cytoplasm"/>
    <property type="evidence" value="ECO:0007669"/>
    <property type="project" value="TreeGrafter"/>
</dbReference>
<dbReference type="PANTHER" id="PTHR30575:SF3">
    <property type="entry name" value="PEPTIDASE M20 DIMERISATION DOMAIN-CONTAINING PROTEIN"/>
    <property type="match status" value="1"/>
</dbReference>
<sequence>MYEKITEYARMLDEKSRARRRDFHKHPEMAWYEMRTSAIIAKTLTELGYDDVLTGKEVCLESARMGVPSEEELQAHAREAIAWGAPEEYLTDEMKEGYTGVIGILHCGEGPVVALRFDIDCLGMREDATTEHRPYREGFASEHLGWMHACGHDGHATIGLGVAEVLMKMRDQIHGTVKLIFQPGEEGGKGARAIVAHGHLDDVDYFIGTHVAPSGGPDDGDLTPGTWGSLANWKYDVHFYGKAAHAGGFPEKGCNAIVAAANAVLNLYAIPRHSDGITRVNVGVIEGGTGRNVIPDHAVLQMEVRGATTEINSYMDEQAKRICQAAADIAGCRCEMVLQGGGESQQSDEDFLAYIGNLVREQMPDLKVSSCENAQNWGSEDISLMMNRVQEHGGKATYMRSVTDMASAQHTTAFDFDEKVLVDAIRVFSLIVCDLLK</sequence>
<keyword evidence="1" id="KW-0479">Metal-binding</keyword>
<dbReference type="GO" id="GO:0016805">
    <property type="term" value="F:dipeptidase activity"/>
    <property type="evidence" value="ECO:0007669"/>
    <property type="project" value="TreeGrafter"/>
</dbReference>
<comment type="cofactor">
    <cofactor evidence="1">
        <name>Mn(2+)</name>
        <dbReference type="ChEBI" id="CHEBI:29035"/>
    </cofactor>
    <text evidence="1">The Mn(2+) ion enhances activity.</text>
</comment>
<dbReference type="AlphaFoldDB" id="A0AAE3DHE6"/>
<evidence type="ECO:0000313" key="3">
    <source>
        <dbReference type="EMBL" id="MCC2163860.1"/>
    </source>
</evidence>
<dbReference type="InterPro" id="IPR011650">
    <property type="entry name" value="Peptidase_M20_dimer"/>
</dbReference>
<dbReference type="SUPFAM" id="SSF55031">
    <property type="entry name" value="Bacterial exopeptidase dimerisation domain"/>
    <property type="match status" value="1"/>
</dbReference>
<protein>
    <submittedName>
        <fullName evidence="3">Amidohydrolase</fullName>
    </submittedName>
</protein>
<keyword evidence="4" id="KW-1185">Reference proteome</keyword>
<dbReference type="GO" id="GO:0071713">
    <property type="term" value="F:para-aminobenzoyl-glutamate hydrolase activity"/>
    <property type="evidence" value="ECO:0007669"/>
    <property type="project" value="TreeGrafter"/>
</dbReference>
<name>A0AAE3DHE6_9FIRM</name>
<dbReference type="InterPro" id="IPR002933">
    <property type="entry name" value="Peptidase_M20"/>
</dbReference>
<dbReference type="SUPFAM" id="SSF53187">
    <property type="entry name" value="Zn-dependent exopeptidases"/>
    <property type="match status" value="1"/>
</dbReference>
<feature type="binding site" evidence="1">
    <location>
        <position position="186"/>
    </location>
    <ligand>
        <name>Mn(2+)</name>
        <dbReference type="ChEBI" id="CHEBI:29035"/>
        <label>2</label>
    </ligand>
</feature>
<feature type="domain" description="Peptidase M20 dimerisation" evidence="2">
    <location>
        <begin position="234"/>
        <end position="322"/>
    </location>
</feature>
<dbReference type="PIRSF" id="PIRSF005962">
    <property type="entry name" value="Pept_M20D_amidohydro"/>
    <property type="match status" value="1"/>
</dbReference>
<reference evidence="3" key="1">
    <citation type="submission" date="2021-10" db="EMBL/GenBank/DDBJ databases">
        <title>Anaerobic single-cell dispensing facilitates the cultivation of human gut bacteria.</title>
        <authorList>
            <person name="Afrizal A."/>
        </authorList>
    </citation>
    <scope>NUCLEOTIDE SEQUENCE</scope>
    <source>
        <strain evidence="3">CLA-AA-H274</strain>
    </source>
</reference>
<dbReference type="EMBL" id="JAJEPU010000005">
    <property type="protein sequence ID" value="MCC2163860.1"/>
    <property type="molecule type" value="Genomic_DNA"/>
</dbReference>
<dbReference type="NCBIfam" id="TIGR01891">
    <property type="entry name" value="amidohydrolases"/>
    <property type="match status" value="1"/>
</dbReference>
<feature type="binding site" evidence="1">
    <location>
        <position position="410"/>
    </location>
    <ligand>
        <name>Mn(2+)</name>
        <dbReference type="ChEBI" id="CHEBI:29035"/>
        <label>2</label>
    </ligand>
</feature>
<feature type="binding site" evidence="1">
    <location>
        <position position="210"/>
    </location>
    <ligand>
        <name>Mn(2+)</name>
        <dbReference type="ChEBI" id="CHEBI:29035"/>
        <label>2</label>
    </ligand>
</feature>
<dbReference type="RefSeq" id="WP_308450632.1">
    <property type="nucleotide sequence ID" value="NZ_JAJEPU010000005.1"/>
</dbReference>
<evidence type="ECO:0000256" key="1">
    <source>
        <dbReference type="PIRSR" id="PIRSR005962-1"/>
    </source>
</evidence>
<dbReference type="GO" id="GO:0046872">
    <property type="term" value="F:metal ion binding"/>
    <property type="evidence" value="ECO:0007669"/>
    <property type="project" value="UniProtKB-KW"/>
</dbReference>
<proteinExistence type="predicted"/>
<dbReference type="Gene3D" id="3.40.630.10">
    <property type="entry name" value="Zn peptidases"/>
    <property type="match status" value="2"/>
</dbReference>
<dbReference type="InterPro" id="IPR036264">
    <property type="entry name" value="Bact_exopeptidase_dim_dom"/>
</dbReference>
<dbReference type="Pfam" id="PF01546">
    <property type="entry name" value="Peptidase_M20"/>
    <property type="match status" value="1"/>
</dbReference>
<dbReference type="Proteomes" id="UP001198962">
    <property type="component" value="Unassembled WGS sequence"/>
</dbReference>
<dbReference type="GO" id="GO:0046657">
    <property type="term" value="P:folic acid catabolic process"/>
    <property type="evidence" value="ECO:0007669"/>
    <property type="project" value="TreeGrafter"/>
</dbReference>
<organism evidence="3 4">
    <name type="scientific">Brotaphodocola catenula</name>
    <dbReference type="NCBI Taxonomy" id="2885361"/>
    <lineage>
        <taxon>Bacteria</taxon>
        <taxon>Bacillati</taxon>
        <taxon>Bacillota</taxon>
        <taxon>Clostridia</taxon>
        <taxon>Lachnospirales</taxon>
        <taxon>Lachnospiraceae</taxon>
        <taxon>Brotaphodocola</taxon>
    </lineage>
</organism>
<comment type="caution">
    <text evidence="3">The sequence shown here is derived from an EMBL/GenBank/DDBJ whole genome shotgun (WGS) entry which is preliminary data.</text>
</comment>
<keyword evidence="1" id="KW-0464">Manganese</keyword>
<dbReference type="InterPro" id="IPR052030">
    <property type="entry name" value="Peptidase_M20/M20A_hydrolases"/>
</dbReference>
<dbReference type="InterPro" id="IPR017439">
    <property type="entry name" value="Amidohydrolase"/>
</dbReference>
<feature type="binding site" evidence="1">
    <location>
        <position position="152"/>
    </location>
    <ligand>
        <name>Mn(2+)</name>
        <dbReference type="ChEBI" id="CHEBI:29035"/>
        <label>2</label>
    </ligand>
</feature>